<comment type="caution">
    <text evidence="1">The sequence shown here is derived from an EMBL/GenBank/DDBJ whole genome shotgun (WGS) entry which is preliminary data.</text>
</comment>
<name>A0A2U2PHJ8_9SPHI</name>
<protein>
    <submittedName>
        <fullName evidence="1">Uncharacterized protein</fullName>
    </submittedName>
</protein>
<dbReference type="AlphaFoldDB" id="A0A2U2PHJ8"/>
<accession>A0A2U2PHJ8</accession>
<reference evidence="1 2" key="1">
    <citation type="submission" date="2018-04" db="EMBL/GenBank/DDBJ databases">
        <title>Pedobacter chongqingensis sp. nov., isolated from a rottenly hemp rope.</title>
        <authorList>
            <person name="Cai Y."/>
        </authorList>
    </citation>
    <scope>NUCLEOTIDE SEQUENCE [LARGE SCALE GENOMIC DNA]</scope>
    <source>
        <strain evidence="1 2">FJ4-8</strain>
    </source>
</reference>
<dbReference type="EMBL" id="QEAS01000008">
    <property type="protein sequence ID" value="PWG80609.1"/>
    <property type="molecule type" value="Genomic_DNA"/>
</dbReference>
<dbReference type="OrthoDB" id="9961707at2"/>
<dbReference type="RefSeq" id="WP_109415896.1">
    <property type="nucleotide sequence ID" value="NZ_QEAS01000008.1"/>
</dbReference>
<gene>
    <name evidence="1" type="ORF">DDR33_11320</name>
</gene>
<organism evidence="1 2">
    <name type="scientific">Pararcticibacter amylolyticus</name>
    <dbReference type="NCBI Taxonomy" id="2173175"/>
    <lineage>
        <taxon>Bacteria</taxon>
        <taxon>Pseudomonadati</taxon>
        <taxon>Bacteroidota</taxon>
        <taxon>Sphingobacteriia</taxon>
        <taxon>Sphingobacteriales</taxon>
        <taxon>Sphingobacteriaceae</taxon>
        <taxon>Pararcticibacter</taxon>
    </lineage>
</organism>
<evidence type="ECO:0000313" key="1">
    <source>
        <dbReference type="EMBL" id="PWG80609.1"/>
    </source>
</evidence>
<keyword evidence="2" id="KW-1185">Reference proteome</keyword>
<evidence type="ECO:0000313" key="2">
    <source>
        <dbReference type="Proteomes" id="UP000245647"/>
    </source>
</evidence>
<dbReference type="Proteomes" id="UP000245647">
    <property type="component" value="Unassembled WGS sequence"/>
</dbReference>
<sequence>MPLSNKYIVAIQHKILEIYPGEVLDYYLLENNTPVISQNSLLSFLGVYTGGSEKVFFPEEKKMISFQTDSGTIEVGIPAEMLPLICVGFADFGISNMHYKGISENAFRLLISLSLSGLSSLIDETKAEE</sequence>
<proteinExistence type="predicted"/>